<dbReference type="Gene3D" id="2.40.30.100">
    <property type="entry name" value="AF2212/PG0164-like"/>
    <property type="match status" value="1"/>
</dbReference>
<comment type="caution">
    <text evidence="1">The sequence shown here is derived from an EMBL/GenBank/DDBJ whole genome shotgun (WGS) entry which is preliminary data.</text>
</comment>
<dbReference type="InterPro" id="IPR015018">
    <property type="entry name" value="DUF1905"/>
</dbReference>
<name>A0A7C7D7B9_9FIRM</name>
<dbReference type="SUPFAM" id="SSF141694">
    <property type="entry name" value="AF2212/PG0164-like"/>
    <property type="match status" value="1"/>
</dbReference>
<evidence type="ECO:0000313" key="2">
    <source>
        <dbReference type="Proteomes" id="UP000553059"/>
    </source>
</evidence>
<protein>
    <submittedName>
        <fullName evidence="1">DUF1905 domain-containing protein</fullName>
    </submittedName>
</protein>
<reference evidence="1 2" key="1">
    <citation type="journal article" date="2020" name="Biotechnol. Biofuels">
        <title>New insights from the biogas microbiome by comprehensive genome-resolved metagenomics of nearly 1600 species originating from multiple anaerobic digesters.</title>
        <authorList>
            <person name="Campanaro S."/>
            <person name="Treu L."/>
            <person name="Rodriguez-R L.M."/>
            <person name="Kovalovszki A."/>
            <person name="Ziels R.M."/>
            <person name="Maus I."/>
            <person name="Zhu X."/>
            <person name="Kougias P.G."/>
            <person name="Basile A."/>
            <person name="Luo G."/>
            <person name="Schluter A."/>
            <person name="Konstantinidis K.T."/>
            <person name="Angelidaki I."/>
        </authorList>
    </citation>
    <scope>NUCLEOTIDE SEQUENCE [LARGE SCALE GENOMIC DNA]</scope>
    <source>
        <strain evidence="1">AS05jafATM_4</strain>
    </source>
</reference>
<gene>
    <name evidence="1" type="ORF">GX523_00955</name>
</gene>
<dbReference type="InterPro" id="IPR037079">
    <property type="entry name" value="AF2212/PG0164-like_sf"/>
</dbReference>
<dbReference type="AlphaFoldDB" id="A0A7C7D7B9"/>
<dbReference type="EMBL" id="DUTF01000022">
    <property type="protein sequence ID" value="HHY25318.1"/>
    <property type="molecule type" value="Genomic_DNA"/>
</dbReference>
<organism evidence="1 2">
    <name type="scientific">Desulfitobacterium dehalogenans</name>
    <dbReference type="NCBI Taxonomy" id="36854"/>
    <lineage>
        <taxon>Bacteria</taxon>
        <taxon>Bacillati</taxon>
        <taxon>Bacillota</taxon>
        <taxon>Clostridia</taxon>
        <taxon>Eubacteriales</taxon>
        <taxon>Desulfitobacteriaceae</taxon>
        <taxon>Desulfitobacterium</taxon>
    </lineage>
</organism>
<dbReference type="Pfam" id="PF08922">
    <property type="entry name" value="DUF1905"/>
    <property type="match status" value="1"/>
</dbReference>
<accession>A0A7C7D7B9</accession>
<dbReference type="Proteomes" id="UP000553059">
    <property type="component" value="Unassembled WGS sequence"/>
</dbReference>
<sequence>MGKFYEFDAEIKKVPDIDGAYIEIPFDVKAEFGKGRVPVTATFDGEVYEGSLVRMGTPCHILGIRKDIRAKIGKQPGDRITVTLQEREPKSKTKVSKN</sequence>
<evidence type="ECO:0000313" key="1">
    <source>
        <dbReference type="EMBL" id="HHY25318.1"/>
    </source>
</evidence>
<proteinExistence type="predicted"/>